<dbReference type="InterPro" id="IPR001789">
    <property type="entry name" value="Sig_transdc_resp-reg_receiver"/>
</dbReference>
<keyword evidence="2" id="KW-0902">Two-component regulatory system</keyword>
<dbReference type="PROSITE" id="PS50005">
    <property type="entry name" value="TPR"/>
    <property type="match status" value="2"/>
</dbReference>
<dbReference type="Pfam" id="PF00072">
    <property type="entry name" value="Response_reg"/>
    <property type="match status" value="1"/>
</dbReference>
<dbReference type="SUPFAM" id="SSF48452">
    <property type="entry name" value="TPR-like"/>
    <property type="match status" value="1"/>
</dbReference>
<gene>
    <name evidence="6" type="ORF">H8E23_12040</name>
</gene>
<evidence type="ECO:0000256" key="1">
    <source>
        <dbReference type="ARBA" id="ARBA00022553"/>
    </source>
</evidence>
<sequence>MIDLKDMTVLIVDDIITMCKSIHRMMKTIGYGDKFFYAHNGKEALRILSKDPIDLVLMDYNMPEMAGGETLSTIRRDRLLRDIPVIMITAQAYKDYVAEAAESYVDALILKPLTIKILETKVAYVVERANNPPPIVAHLRRAMDFEAEGDIDAAIQETRMAMEADPGSSRAIRELGYYYLKVNAFQEAEEWLLKAAEMNYLDVIAFHWLGELYLKMDDIETAHHYFEKAMQISPRHLDRGINFGKTLVQREMIPRAIKVFNKAFKLTGNSVKLREEIADFCIENGAKQYAAELIESIVMELPDRTDLFFKLGKTLEEVGEIDKALMYLTKAEKDDTENPDIKIHLAKNYLSLGKPIWAEKALKRLLRIDPEHEEAKGLIKRCVKK</sequence>
<organism evidence="6 7">
    <name type="scientific">Candidatus Desulfatibia profunda</name>
    <dbReference type="NCBI Taxonomy" id="2841695"/>
    <lineage>
        <taxon>Bacteria</taxon>
        <taxon>Pseudomonadati</taxon>
        <taxon>Thermodesulfobacteriota</taxon>
        <taxon>Desulfobacteria</taxon>
        <taxon>Desulfobacterales</taxon>
        <taxon>Desulfobacterales incertae sedis</taxon>
        <taxon>Candidatus Desulfatibia</taxon>
    </lineage>
</organism>
<dbReference type="Gene3D" id="3.40.50.2300">
    <property type="match status" value="1"/>
</dbReference>
<evidence type="ECO:0000256" key="2">
    <source>
        <dbReference type="ARBA" id="ARBA00023012"/>
    </source>
</evidence>
<name>A0A8J6NNF5_9BACT</name>
<evidence type="ECO:0000256" key="4">
    <source>
        <dbReference type="PROSITE-ProRule" id="PRU00339"/>
    </source>
</evidence>
<evidence type="ECO:0000313" key="6">
    <source>
        <dbReference type="EMBL" id="MBC8362115.1"/>
    </source>
</evidence>
<feature type="domain" description="Response regulatory" evidence="5">
    <location>
        <begin position="8"/>
        <end position="126"/>
    </location>
</feature>
<dbReference type="InterPro" id="IPR019734">
    <property type="entry name" value="TPR_rpt"/>
</dbReference>
<dbReference type="GO" id="GO:0000160">
    <property type="term" value="P:phosphorelay signal transduction system"/>
    <property type="evidence" value="ECO:0007669"/>
    <property type="project" value="UniProtKB-KW"/>
</dbReference>
<dbReference type="InterPro" id="IPR011990">
    <property type="entry name" value="TPR-like_helical_dom_sf"/>
</dbReference>
<dbReference type="SMART" id="SM00448">
    <property type="entry name" value="REC"/>
    <property type="match status" value="1"/>
</dbReference>
<dbReference type="Pfam" id="PF14559">
    <property type="entry name" value="TPR_19"/>
    <property type="match status" value="1"/>
</dbReference>
<accession>A0A8J6NNF5</accession>
<dbReference type="Gene3D" id="1.25.40.10">
    <property type="entry name" value="Tetratricopeptide repeat domain"/>
    <property type="match status" value="2"/>
</dbReference>
<dbReference type="Pfam" id="PF13181">
    <property type="entry name" value="TPR_8"/>
    <property type="match status" value="1"/>
</dbReference>
<dbReference type="AlphaFoldDB" id="A0A8J6NNF5"/>
<dbReference type="InterPro" id="IPR050595">
    <property type="entry name" value="Bact_response_regulator"/>
</dbReference>
<feature type="modified residue" description="4-aspartylphosphate" evidence="3">
    <location>
        <position position="59"/>
    </location>
</feature>
<evidence type="ECO:0000256" key="3">
    <source>
        <dbReference type="PROSITE-ProRule" id="PRU00169"/>
    </source>
</evidence>
<dbReference type="SUPFAM" id="SSF52172">
    <property type="entry name" value="CheY-like"/>
    <property type="match status" value="1"/>
</dbReference>
<dbReference type="PANTHER" id="PTHR44591:SF14">
    <property type="entry name" value="PROTEIN PILG"/>
    <property type="match status" value="1"/>
</dbReference>
<evidence type="ECO:0000259" key="5">
    <source>
        <dbReference type="PROSITE" id="PS50110"/>
    </source>
</evidence>
<dbReference type="InterPro" id="IPR011006">
    <property type="entry name" value="CheY-like_superfamily"/>
</dbReference>
<evidence type="ECO:0000313" key="7">
    <source>
        <dbReference type="Proteomes" id="UP000603434"/>
    </source>
</evidence>
<protein>
    <submittedName>
        <fullName evidence="6">Tetratricopeptide repeat protein</fullName>
    </submittedName>
</protein>
<proteinExistence type="predicted"/>
<dbReference type="Proteomes" id="UP000603434">
    <property type="component" value="Unassembled WGS sequence"/>
</dbReference>
<feature type="repeat" description="TPR" evidence="4">
    <location>
        <begin position="305"/>
        <end position="338"/>
    </location>
</feature>
<dbReference type="PROSITE" id="PS50293">
    <property type="entry name" value="TPR_REGION"/>
    <property type="match status" value="1"/>
</dbReference>
<dbReference type="EMBL" id="JACNJH010000170">
    <property type="protein sequence ID" value="MBC8362115.1"/>
    <property type="molecule type" value="Genomic_DNA"/>
</dbReference>
<dbReference type="SMART" id="SM00028">
    <property type="entry name" value="TPR"/>
    <property type="match status" value="5"/>
</dbReference>
<dbReference type="PANTHER" id="PTHR44591">
    <property type="entry name" value="STRESS RESPONSE REGULATOR PROTEIN 1"/>
    <property type="match status" value="1"/>
</dbReference>
<comment type="caution">
    <text evidence="6">The sequence shown here is derived from an EMBL/GenBank/DDBJ whole genome shotgun (WGS) entry which is preliminary data.</text>
</comment>
<keyword evidence="1 3" id="KW-0597">Phosphoprotein</keyword>
<keyword evidence="4" id="KW-0802">TPR repeat</keyword>
<reference evidence="6 7" key="1">
    <citation type="submission" date="2020-08" db="EMBL/GenBank/DDBJ databases">
        <title>Bridging the membrane lipid divide: bacteria of the FCB group superphylum have the potential to synthesize archaeal ether lipids.</title>
        <authorList>
            <person name="Villanueva L."/>
            <person name="Von Meijenfeldt F.A.B."/>
            <person name="Westbye A.B."/>
            <person name="Yadav S."/>
            <person name="Hopmans E.C."/>
            <person name="Dutilh B.E."/>
            <person name="Sinninghe Damste J.S."/>
        </authorList>
    </citation>
    <scope>NUCLEOTIDE SEQUENCE [LARGE SCALE GENOMIC DNA]</scope>
    <source>
        <strain evidence="6">NIOZ-UU30</strain>
    </source>
</reference>
<dbReference type="PROSITE" id="PS50110">
    <property type="entry name" value="RESPONSE_REGULATORY"/>
    <property type="match status" value="1"/>
</dbReference>
<dbReference type="Pfam" id="PF13432">
    <property type="entry name" value="TPR_16"/>
    <property type="match status" value="1"/>
</dbReference>
<feature type="repeat" description="TPR" evidence="4">
    <location>
        <begin position="203"/>
        <end position="236"/>
    </location>
</feature>